<dbReference type="InterPro" id="IPR017907">
    <property type="entry name" value="Znf_RING_CS"/>
</dbReference>
<keyword evidence="8" id="KW-1185">Reference proteome</keyword>
<dbReference type="EMBL" id="GG662712">
    <property type="protein sequence ID" value="EAR94571.2"/>
    <property type="molecule type" value="Genomic_DNA"/>
</dbReference>
<sequence length="241" mass="28448">MDLVPFMKDDDKENNSFTESSFDCPICLNILLRPVTLVCGHNFCEQCIKNEYFSNLKQQCPVCRKFILVSLRIIKVNLVLDLFIREYHKFNKEYQHRRNTYYEYLKQKKQNKFYKFLHKLGKKLIIIVTYIRKCIPFITLGFAIFLLYLIKYQLGKINIRKIEATYTQQLNKIFSLIKSTNNLTKELKPQPNTELKIDTPPVDGNSKSTGNAIDFQNLIFSKLIKYLFTNYIRLSLPIGVS</sequence>
<evidence type="ECO:0000259" key="6">
    <source>
        <dbReference type="PROSITE" id="PS50089"/>
    </source>
</evidence>
<feature type="transmembrane region" description="Helical" evidence="5">
    <location>
        <begin position="124"/>
        <end position="150"/>
    </location>
</feature>
<proteinExistence type="predicted"/>
<dbReference type="KEGG" id="tet:TTHERM_00052200"/>
<dbReference type="SUPFAM" id="SSF57850">
    <property type="entry name" value="RING/U-box"/>
    <property type="match status" value="1"/>
</dbReference>
<dbReference type="InterPro" id="IPR001841">
    <property type="entry name" value="Znf_RING"/>
</dbReference>
<dbReference type="OrthoDB" id="6105938at2759"/>
<evidence type="ECO:0000313" key="7">
    <source>
        <dbReference type="EMBL" id="EAR94571.2"/>
    </source>
</evidence>
<dbReference type="SMART" id="SM00184">
    <property type="entry name" value="RING"/>
    <property type="match status" value="1"/>
</dbReference>
<dbReference type="AlphaFoldDB" id="Q23CX0"/>
<protein>
    <submittedName>
        <fullName evidence="7">Zinc finger, C3HC4 type (RING finger) protein</fullName>
    </submittedName>
</protein>
<dbReference type="Proteomes" id="UP000009168">
    <property type="component" value="Unassembled WGS sequence"/>
</dbReference>
<dbReference type="GO" id="GO:0008270">
    <property type="term" value="F:zinc ion binding"/>
    <property type="evidence" value="ECO:0007669"/>
    <property type="project" value="UniProtKB-KW"/>
</dbReference>
<dbReference type="InParanoid" id="Q23CX0"/>
<evidence type="ECO:0000256" key="5">
    <source>
        <dbReference type="SAM" id="Phobius"/>
    </source>
</evidence>
<evidence type="ECO:0000256" key="3">
    <source>
        <dbReference type="ARBA" id="ARBA00022833"/>
    </source>
</evidence>
<evidence type="ECO:0000256" key="4">
    <source>
        <dbReference type="PROSITE-ProRule" id="PRU00175"/>
    </source>
</evidence>
<dbReference type="Pfam" id="PF15227">
    <property type="entry name" value="zf-C3HC4_4"/>
    <property type="match status" value="1"/>
</dbReference>
<dbReference type="RefSeq" id="XP_001014916.2">
    <property type="nucleotide sequence ID" value="XM_001014916.2"/>
</dbReference>
<keyword evidence="1" id="KW-0479">Metal-binding</keyword>
<evidence type="ECO:0000313" key="8">
    <source>
        <dbReference type="Proteomes" id="UP000009168"/>
    </source>
</evidence>
<dbReference type="PROSITE" id="PS50089">
    <property type="entry name" value="ZF_RING_2"/>
    <property type="match status" value="1"/>
</dbReference>
<keyword evidence="5" id="KW-0812">Transmembrane</keyword>
<dbReference type="PROSITE" id="PS00518">
    <property type="entry name" value="ZF_RING_1"/>
    <property type="match status" value="1"/>
</dbReference>
<dbReference type="InterPro" id="IPR013083">
    <property type="entry name" value="Znf_RING/FYVE/PHD"/>
</dbReference>
<dbReference type="HOGENOM" id="CLU_1424016_0_0_1"/>
<keyword evidence="5" id="KW-0472">Membrane</keyword>
<name>Q23CX0_TETTS</name>
<dbReference type="PANTHER" id="PTHR23327">
    <property type="entry name" value="RING FINGER PROTEIN 127"/>
    <property type="match status" value="1"/>
</dbReference>
<evidence type="ECO:0000256" key="2">
    <source>
        <dbReference type="ARBA" id="ARBA00022771"/>
    </source>
</evidence>
<accession>Q23CX0</accession>
<keyword evidence="2 4" id="KW-0863">Zinc-finger</keyword>
<feature type="domain" description="RING-type" evidence="6">
    <location>
        <begin position="24"/>
        <end position="64"/>
    </location>
</feature>
<dbReference type="GeneID" id="7827110"/>
<dbReference type="Gene3D" id="3.30.40.10">
    <property type="entry name" value="Zinc/RING finger domain, C3HC4 (zinc finger)"/>
    <property type="match status" value="1"/>
</dbReference>
<gene>
    <name evidence="7" type="ORF">TTHERM_00052200</name>
</gene>
<keyword evidence="5" id="KW-1133">Transmembrane helix</keyword>
<organism evidence="7 8">
    <name type="scientific">Tetrahymena thermophila (strain SB210)</name>
    <dbReference type="NCBI Taxonomy" id="312017"/>
    <lineage>
        <taxon>Eukaryota</taxon>
        <taxon>Sar</taxon>
        <taxon>Alveolata</taxon>
        <taxon>Ciliophora</taxon>
        <taxon>Intramacronucleata</taxon>
        <taxon>Oligohymenophorea</taxon>
        <taxon>Hymenostomatida</taxon>
        <taxon>Tetrahymenina</taxon>
        <taxon>Tetrahymenidae</taxon>
        <taxon>Tetrahymena</taxon>
    </lineage>
</organism>
<evidence type="ECO:0000256" key="1">
    <source>
        <dbReference type="ARBA" id="ARBA00022723"/>
    </source>
</evidence>
<keyword evidence="3" id="KW-0862">Zinc</keyword>
<reference evidence="8" key="1">
    <citation type="journal article" date="2006" name="PLoS Biol.">
        <title>Macronuclear genome sequence of the ciliate Tetrahymena thermophila, a model eukaryote.</title>
        <authorList>
            <person name="Eisen J.A."/>
            <person name="Coyne R.S."/>
            <person name="Wu M."/>
            <person name="Wu D."/>
            <person name="Thiagarajan M."/>
            <person name="Wortman J.R."/>
            <person name="Badger J.H."/>
            <person name="Ren Q."/>
            <person name="Amedeo P."/>
            <person name="Jones K.M."/>
            <person name="Tallon L.J."/>
            <person name="Delcher A.L."/>
            <person name="Salzberg S.L."/>
            <person name="Silva J.C."/>
            <person name="Haas B.J."/>
            <person name="Majoros W.H."/>
            <person name="Farzad M."/>
            <person name="Carlton J.M."/>
            <person name="Smith R.K. Jr."/>
            <person name="Garg J."/>
            <person name="Pearlman R.E."/>
            <person name="Karrer K.M."/>
            <person name="Sun L."/>
            <person name="Manning G."/>
            <person name="Elde N.C."/>
            <person name="Turkewitz A.P."/>
            <person name="Asai D.J."/>
            <person name="Wilkes D.E."/>
            <person name="Wang Y."/>
            <person name="Cai H."/>
            <person name="Collins K."/>
            <person name="Stewart B.A."/>
            <person name="Lee S.R."/>
            <person name="Wilamowska K."/>
            <person name="Weinberg Z."/>
            <person name="Ruzzo W.L."/>
            <person name="Wloga D."/>
            <person name="Gaertig J."/>
            <person name="Frankel J."/>
            <person name="Tsao C.-C."/>
            <person name="Gorovsky M.A."/>
            <person name="Keeling P.J."/>
            <person name="Waller R.F."/>
            <person name="Patron N.J."/>
            <person name="Cherry J.M."/>
            <person name="Stover N.A."/>
            <person name="Krieger C.J."/>
            <person name="del Toro C."/>
            <person name="Ryder H.F."/>
            <person name="Williamson S.C."/>
            <person name="Barbeau R.A."/>
            <person name="Hamilton E.P."/>
            <person name="Orias E."/>
        </authorList>
    </citation>
    <scope>NUCLEOTIDE SEQUENCE [LARGE SCALE GENOMIC DNA]</scope>
    <source>
        <strain evidence="8">SB210</strain>
    </source>
</reference>
<dbReference type="STRING" id="312017.Q23CX0"/>